<keyword evidence="10" id="KW-0720">Serine protease</keyword>
<feature type="signal peptide" evidence="13">
    <location>
        <begin position="1"/>
        <end position="22"/>
    </location>
</feature>
<dbReference type="InterPro" id="IPR001478">
    <property type="entry name" value="PDZ"/>
</dbReference>
<evidence type="ECO:0000256" key="9">
    <source>
        <dbReference type="ARBA" id="ARBA00022801"/>
    </source>
</evidence>
<dbReference type="PANTHER" id="PTHR22939:SF130">
    <property type="entry name" value="PERIPLASMIC SERINE ENDOPROTEASE DEGP-LIKE-RELATED"/>
    <property type="match status" value="1"/>
</dbReference>
<dbReference type="Gene3D" id="2.40.10.120">
    <property type="match status" value="1"/>
</dbReference>
<comment type="catalytic activity">
    <reaction evidence="1">
        <text>Acts on substrates that are at least partially unfolded. The cleavage site P1 residue is normally between a pair of hydrophobic residues, such as Val-|-Val.</text>
        <dbReference type="EC" id="3.4.21.107"/>
    </reaction>
</comment>
<dbReference type="SMART" id="SM00228">
    <property type="entry name" value="PDZ"/>
    <property type="match status" value="1"/>
</dbReference>
<evidence type="ECO:0000256" key="2">
    <source>
        <dbReference type="ARBA" id="ARBA00002610"/>
    </source>
</evidence>
<proteinExistence type="inferred from homology"/>
<protein>
    <recommendedName>
        <fullName evidence="6">Probable periplasmic serine endoprotease DegP-like</fullName>
        <ecNumber evidence="5">3.4.21.107</ecNumber>
    </recommendedName>
    <alternativeName>
        <fullName evidence="12">Protease Do</fullName>
    </alternativeName>
</protein>
<dbReference type="EC" id="3.4.21.107" evidence="5"/>
<dbReference type="SUPFAM" id="SSF50156">
    <property type="entry name" value="PDZ domain-like"/>
    <property type="match status" value="1"/>
</dbReference>
<evidence type="ECO:0000256" key="8">
    <source>
        <dbReference type="ARBA" id="ARBA00022764"/>
    </source>
</evidence>
<dbReference type="SUPFAM" id="SSF50494">
    <property type="entry name" value="Trypsin-like serine proteases"/>
    <property type="match status" value="1"/>
</dbReference>
<evidence type="ECO:0000313" key="16">
    <source>
        <dbReference type="Proteomes" id="UP000672027"/>
    </source>
</evidence>
<evidence type="ECO:0000259" key="14">
    <source>
        <dbReference type="SMART" id="SM00228"/>
    </source>
</evidence>
<accession>A0ABX7X2T7</accession>
<keyword evidence="7" id="KW-0645">Protease</keyword>
<keyword evidence="13" id="KW-0732">Signal</keyword>
<evidence type="ECO:0000256" key="7">
    <source>
        <dbReference type="ARBA" id="ARBA00022670"/>
    </source>
</evidence>
<feature type="chain" id="PRO_5047310028" description="Probable periplasmic serine endoprotease DegP-like" evidence="13">
    <location>
        <begin position="23"/>
        <end position="371"/>
    </location>
</feature>
<comment type="similarity">
    <text evidence="4">Belongs to the peptidase S1C family.</text>
</comment>
<sequence>MSHRFLSALLLVCCLAVTNLQARDLPDFTRLVKANSSAVVNISSQMPLPAVPATLQDKPSTPEADALFDELMRRLLEEGGGTNPFSFDGKAHGSGFVYSADGYIVTNHHVVNKAVDIKVKLSDGREFPAHMMGSDERTDLALLKVEAQGLPVLKLGNSNKLEVGEWVLAIGSPFGFEHSATAGIVSAKGRSLPNGNYVPFIQTDVAINPGNSGSPLFNLKGQVVGINSQIYSSSGGFAGVSFAIPIDTARDVMQQLKTKGRVSRGWLGIYIGDVDAALAQRLQLPSPRGALVTEVLPASSAIGVLQANDVIMAYEGKPLVNAAALPLLVGATTLGKTVNVHILRDGQARMVQLTIAELPNNGELEGVNATQ</sequence>
<dbReference type="InterPro" id="IPR036034">
    <property type="entry name" value="PDZ_sf"/>
</dbReference>
<dbReference type="Gene3D" id="2.30.42.10">
    <property type="match status" value="1"/>
</dbReference>
<organism evidence="15 16">
    <name type="scientific">Candidatus Thiothrix anitrata</name>
    <dbReference type="NCBI Taxonomy" id="2823902"/>
    <lineage>
        <taxon>Bacteria</taxon>
        <taxon>Pseudomonadati</taxon>
        <taxon>Pseudomonadota</taxon>
        <taxon>Gammaproteobacteria</taxon>
        <taxon>Thiotrichales</taxon>
        <taxon>Thiotrichaceae</taxon>
        <taxon>Thiothrix</taxon>
    </lineage>
</organism>
<keyword evidence="16" id="KW-1185">Reference proteome</keyword>
<evidence type="ECO:0000256" key="6">
    <source>
        <dbReference type="ARBA" id="ARBA00013958"/>
    </source>
</evidence>
<evidence type="ECO:0000256" key="5">
    <source>
        <dbReference type="ARBA" id="ARBA00013035"/>
    </source>
</evidence>
<evidence type="ECO:0000256" key="1">
    <source>
        <dbReference type="ARBA" id="ARBA00001772"/>
    </source>
</evidence>
<keyword evidence="8" id="KW-0574">Periplasm</keyword>
<evidence type="ECO:0000256" key="13">
    <source>
        <dbReference type="SAM" id="SignalP"/>
    </source>
</evidence>
<name>A0ABX7X2T7_9GAMM</name>
<evidence type="ECO:0000256" key="10">
    <source>
        <dbReference type="ARBA" id="ARBA00022825"/>
    </source>
</evidence>
<dbReference type="PRINTS" id="PR00834">
    <property type="entry name" value="PROTEASES2C"/>
</dbReference>
<comment type="function">
    <text evidence="2">Might be efficient in the degradation of transiently denatured and unfolded proteins which accumulate in the periplasm following stress conditions.</text>
</comment>
<evidence type="ECO:0000313" key="15">
    <source>
        <dbReference type="EMBL" id="QTR49592.1"/>
    </source>
</evidence>
<dbReference type="Pfam" id="PF13365">
    <property type="entry name" value="Trypsin_2"/>
    <property type="match status" value="1"/>
</dbReference>
<dbReference type="InterPro" id="IPR009003">
    <property type="entry name" value="Peptidase_S1_PA"/>
</dbReference>
<evidence type="ECO:0000256" key="4">
    <source>
        <dbReference type="ARBA" id="ARBA00010541"/>
    </source>
</evidence>
<feature type="domain" description="PDZ" evidence="14">
    <location>
        <begin position="265"/>
        <end position="346"/>
    </location>
</feature>
<reference evidence="15 16" key="1">
    <citation type="submission" date="2021-04" db="EMBL/GenBank/DDBJ databases">
        <title>Genomics, taxonomy and metabolism of representatives of sulfur bacteria of the genus Thiothrix: Thiothrix fructosivorans QT, Thiothrix unzii A1T and three new species, Thiothrix subterranea sp. nov., Thiothrix litoralis sp. nov. and 'Candidatus Thiothrix anitrata' sp. nov.</title>
        <authorList>
            <person name="Ravin N.V."/>
            <person name="Smolyakov D."/>
            <person name="Rudenko T.S."/>
            <person name="Mardanov A.V."/>
            <person name="Beletsky A.V."/>
            <person name="Markov N.D."/>
            <person name="Fomenkov A.I."/>
            <person name="Roberts R.J."/>
            <person name="Karnachuk O.V."/>
            <person name="Novikov A."/>
            <person name="Grabovich M.Y."/>
        </authorList>
    </citation>
    <scope>NUCLEOTIDE SEQUENCE [LARGE SCALE GENOMIC DNA]</scope>
    <source>
        <strain evidence="15 16">A52</strain>
    </source>
</reference>
<gene>
    <name evidence="15" type="ORF">J8380_15355</name>
</gene>
<keyword evidence="11" id="KW-0346">Stress response</keyword>
<dbReference type="EMBL" id="CP072800">
    <property type="protein sequence ID" value="QTR49592.1"/>
    <property type="molecule type" value="Genomic_DNA"/>
</dbReference>
<comment type="subcellular location">
    <subcellularLocation>
        <location evidence="3">Periplasm</location>
    </subcellularLocation>
</comment>
<dbReference type="Proteomes" id="UP000672027">
    <property type="component" value="Chromosome"/>
</dbReference>
<evidence type="ECO:0000256" key="11">
    <source>
        <dbReference type="ARBA" id="ARBA00023016"/>
    </source>
</evidence>
<keyword evidence="9" id="KW-0378">Hydrolase</keyword>
<evidence type="ECO:0000256" key="12">
    <source>
        <dbReference type="ARBA" id="ARBA00032850"/>
    </source>
</evidence>
<dbReference type="RefSeq" id="WP_210226431.1">
    <property type="nucleotide sequence ID" value="NZ_CP072800.1"/>
</dbReference>
<evidence type="ECO:0000256" key="3">
    <source>
        <dbReference type="ARBA" id="ARBA00004418"/>
    </source>
</evidence>
<dbReference type="InterPro" id="IPR001940">
    <property type="entry name" value="Peptidase_S1C"/>
</dbReference>
<dbReference type="PANTHER" id="PTHR22939">
    <property type="entry name" value="SERINE PROTEASE FAMILY S1C HTRA-RELATED"/>
    <property type="match status" value="1"/>
</dbReference>